<gene>
    <name evidence="3" type="primary">RvY_16610</name>
    <name evidence="3" type="synonym">RvY_16610.1</name>
    <name evidence="3" type="ORF">RvY_16610-1</name>
</gene>
<dbReference type="AlphaFoldDB" id="A0A1D1W0C0"/>
<feature type="chain" id="PRO_5008899069" description="RNase H type-1 domain-containing protein" evidence="2">
    <location>
        <begin position="31"/>
        <end position="246"/>
    </location>
</feature>
<dbReference type="EMBL" id="BDGG01000014">
    <property type="protein sequence ID" value="GAV06656.1"/>
    <property type="molecule type" value="Genomic_DNA"/>
</dbReference>
<proteinExistence type="predicted"/>
<dbReference type="OrthoDB" id="411544at2759"/>
<evidence type="ECO:0000256" key="2">
    <source>
        <dbReference type="SAM" id="SignalP"/>
    </source>
</evidence>
<reference evidence="3 4" key="1">
    <citation type="journal article" date="2016" name="Nat. Commun.">
        <title>Extremotolerant tardigrade genome and improved radiotolerance of human cultured cells by tardigrade-unique protein.</title>
        <authorList>
            <person name="Hashimoto T."/>
            <person name="Horikawa D.D."/>
            <person name="Saito Y."/>
            <person name="Kuwahara H."/>
            <person name="Kozuka-Hata H."/>
            <person name="Shin-I T."/>
            <person name="Minakuchi Y."/>
            <person name="Ohishi K."/>
            <person name="Motoyama A."/>
            <person name="Aizu T."/>
            <person name="Enomoto A."/>
            <person name="Kondo K."/>
            <person name="Tanaka S."/>
            <person name="Hara Y."/>
            <person name="Koshikawa S."/>
            <person name="Sagara H."/>
            <person name="Miura T."/>
            <person name="Yokobori S."/>
            <person name="Miyagawa K."/>
            <person name="Suzuki Y."/>
            <person name="Kubo T."/>
            <person name="Oyama M."/>
            <person name="Kohara Y."/>
            <person name="Fujiyama A."/>
            <person name="Arakawa K."/>
            <person name="Katayama T."/>
            <person name="Toyoda A."/>
            <person name="Kunieda T."/>
        </authorList>
    </citation>
    <scope>NUCLEOTIDE SEQUENCE [LARGE SCALE GENOMIC DNA]</scope>
    <source>
        <strain evidence="3 4">YOKOZUNA-1</strain>
    </source>
</reference>
<keyword evidence="1" id="KW-0812">Transmembrane</keyword>
<evidence type="ECO:0000313" key="3">
    <source>
        <dbReference type="EMBL" id="GAV06656.1"/>
    </source>
</evidence>
<evidence type="ECO:0000313" key="4">
    <source>
        <dbReference type="Proteomes" id="UP000186922"/>
    </source>
</evidence>
<dbReference type="InterPro" id="IPR052055">
    <property type="entry name" value="Hepadnavirus_pol/RT"/>
</dbReference>
<dbReference type="PANTHER" id="PTHR33050:SF8">
    <property type="entry name" value="REVERSE TRANSCRIPTASE DOMAIN-CONTAINING PROTEIN"/>
    <property type="match status" value="1"/>
</dbReference>
<feature type="signal peptide" evidence="2">
    <location>
        <begin position="1"/>
        <end position="30"/>
    </location>
</feature>
<sequence length="246" mass="28040">MFASKCTPSGRMFIRRLIILLSSFTPSVDHFNLVPDVHLDVEWWIKFLPLWNGTSSFIRPLWLHSSTINLFTNASATLGCGGYFDGEWFSLRWPSWVLSSSFSIELLELIPIVFACSLLCSPFTKRQISFQCDNLGAVQAFNKLGSSSRAVLHLRYFVRSFPSRPPTILLFSLFIFLMKTMASLTLFFVTISLVSALLLFLLTRDPLSFPISLPHFILPTCVKNGARSHCQQALERPYFSFYETNL</sequence>
<dbReference type="Proteomes" id="UP000186922">
    <property type="component" value="Unassembled WGS sequence"/>
</dbReference>
<feature type="transmembrane region" description="Helical" evidence="1">
    <location>
        <begin position="184"/>
        <end position="202"/>
    </location>
</feature>
<keyword evidence="1" id="KW-0472">Membrane</keyword>
<keyword evidence="4" id="KW-1185">Reference proteome</keyword>
<keyword evidence="1" id="KW-1133">Transmembrane helix</keyword>
<dbReference type="PANTHER" id="PTHR33050">
    <property type="entry name" value="REVERSE TRANSCRIPTASE DOMAIN-CONTAINING PROTEIN"/>
    <property type="match status" value="1"/>
</dbReference>
<accession>A0A1D1W0C0</accession>
<dbReference type="CDD" id="cd09275">
    <property type="entry name" value="RNase_HI_RT_DIRS1"/>
    <property type="match status" value="1"/>
</dbReference>
<name>A0A1D1W0C0_RAMVA</name>
<protein>
    <recommendedName>
        <fullName evidence="5">RNase H type-1 domain-containing protein</fullName>
    </recommendedName>
</protein>
<evidence type="ECO:0008006" key="5">
    <source>
        <dbReference type="Google" id="ProtNLM"/>
    </source>
</evidence>
<organism evidence="3 4">
    <name type="scientific">Ramazzottius varieornatus</name>
    <name type="common">Water bear</name>
    <name type="synonym">Tardigrade</name>
    <dbReference type="NCBI Taxonomy" id="947166"/>
    <lineage>
        <taxon>Eukaryota</taxon>
        <taxon>Metazoa</taxon>
        <taxon>Ecdysozoa</taxon>
        <taxon>Tardigrada</taxon>
        <taxon>Eutardigrada</taxon>
        <taxon>Parachela</taxon>
        <taxon>Hypsibioidea</taxon>
        <taxon>Ramazzottiidae</taxon>
        <taxon>Ramazzottius</taxon>
    </lineage>
</organism>
<keyword evidence="2" id="KW-0732">Signal</keyword>
<evidence type="ECO:0000256" key="1">
    <source>
        <dbReference type="SAM" id="Phobius"/>
    </source>
</evidence>
<comment type="caution">
    <text evidence="3">The sequence shown here is derived from an EMBL/GenBank/DDBJ whole genome shotgun (WGS) entry which is preliminary data.</text>
</comment>